<evidence type="ECO:0000256" key="3">
    <source>
        <dbReference type="ARBA" id="ARBA00008883"/>
    </source>
</evidence>
<dbReference type="EC" id="2.7.10.2" evidence="4"/>
<evidence type="ECO:0000256" key="5">
    <source>
        <dbReference type="ARBA" id="ARBA00022475"/>
    </source>
</evidence>
<dbReference type="Pfam" id="PF13614">
    <property type="entry name" value="AAA_31"/>
    <property type="match status" value="1"/>
</dbReference>
<dbReference type="EMBL" id="VCNI01000001">
    <property type="protein sequence ID" value="TMU56220.1"/>
    <property type="molecule type" value="Genomic_DNA"/>
</dbReference>
<dbReference type="PANTHER" id="PTHR32309">
    <property type="entry name" value="TYROSINE-PROTEIN KINASE"/>
    <property type="match status" value="1"/>
</dbReference>
<evidence type="ECO:0000256" key="9">
    <source>
        <dbReference type="ARBA" id="ARBA00022741"/>
    </source>
</evidence>
<keyword evidence="8 16" id="KW-0812">Transmembrane</keyword>
<dbReference type="RefSeq" id="WP_138832443.1">
    <property type="nucleotide sequence ID" value="NZ_VCNI01000001.1"/>
</dbReference>
<dbReference type="InterPro" id="IPR005702">
    <property type="entry name" value="Wzc-like_C"/>
</dbReference>
<protein>
    <recommendedName>
        <fullName evidence="4">non-specific protein-tyrosine kinase</fullName>
        <ecNumber evidence="4">2.7.10.2</ecNumber>
    </recommendedName>
</protein>
<evidence type="ECO:0000259" key="18">
    <source>
        <dbReference type="Pfam" id="PF13614"/>
    </source>
</evidence>
<evidence type="ECO:0000256" key="1">
    <source>
        <dbReference type="ARBA" id="ARBA00004429"/>
    </source>
</evidence>
<comment type="subcellular location">
    <subcellularLocation>
        <location evidence="1">Cell inner membrane</location>
        <topology evidence="1">Multi-pass membrane protein</topology>
    </subcellularLocation>
</comment>
<evidence type="ECO:0000256" key="8">
    <source>
        <dbReference type="ARBA" id="ARBA00022692"/>
    </source>
</evidence>
<dbReference type="PANTHER" id="PTHR32309:SF13">
    <property type="entry name" value="FERRIC ENTEROBACTIN TRANSPORT PROTEIN FEPE"/>
    <property type="match status" value="1"/>
</dbReference>
<evidence type="ECO:0000256" key="13">
    <source>
        <dbReference type="ARBA" id="ARBA00023136"/>
    </source>
</evidence>
<evidence type="ECO:0000256" key="16">
    <source>
        <dbReference type="SAM" id="Phobius"/>
    </source>
</evidence>
<evidence type="ECO:0000256" key="15">
    <source>
        <dbReference type="ARBA" id="ARBA00051245"/>
    </source>
</evidence>
<dbReference type="GO" id="GO:0004715">
    <property type="term" value="F:non-membrane spanning protein tyrosine kinase activity"/>
    <property type="evidence" value="ECO:0007669"/>
    <property type="project" value="UniProtKB-EC"/>
</dbReference>
<feature type="domain" description="Tyrosine-protein kinase G-rich" evidence="19">
    <location>
        <begin position="440"/>
        <end position="515"/>
    </location>
</feature>
<dbReference type="InterPro" id="IPR027417">
    <property type="entry name" value="P-loop_NTPase"/>
</dbReference>
<proteinExistence type="inferred from homology"/>
<comment type="caution">
    <text evidence="20">The sequence shown here is derived from an EMBL/GenBank/DDBJ whole genome shotgun (WGS) entry which is preliminary data.</text>
</comment>
<comment type="similarity">
    <text evidence="2">Belongs to the CpsD/CapB family.</text>
</comment>
<feature type="transmembrane region" description="Helical" evidence="16">
    <location>
        <begin position="28"/>
        <end position="48"/>
    </location>
</feature>
<keyword evidence="13 16" id="KW-0472">Membrane</keyword>
<keyword evidence="12 16" id="KW-1133">Transmembrane helix</keyword>
<keyword evidence="7 20" id="KW-0808">Transferase</keyword>
<evidence type="ECO:0000256" key="14">
    <source>
        <dbReference type="ARBA" id="ARBA00023137"/>
    </source>
</evidence>
<organism evidence="20 21">
    <name type="scientific">Flagellimonas algicola</name>
    <dbReference type="NCBI Taxonomy" id="2583815"/>
    <lineage>
        <taxon>Bacteria</taxon>
        <taxon>Pseudomonadati</taxon>
        <taxon>Bacteroidota</taxon>
        <taxon>Flavobacteriia</taxon>
        <taxon>Flavobacteriales</taxon>
        <taxon>Flavobacteriaceae</taxon>
        <taxon>Flagellimonas</taxon>
    </lineage>
</organism>
<dbReference type="InterPro" id="IPR025669">
    <property type="entry name" value="AAA_dom"/>
</dbReference>
<keyword evidence="14" id="KW-0829">Tyrosine-protein kinase</keyword>
<evidence type="ECO:0000313" key="20">
    <source>
        <dbReference type="EMBL" id="TMU56220.1"/>
    </source>
</evidence>
<evidence type="ECO:0000256" key="7">
    <source>
        <dbReference type="ARBA" id="ARBA00022679"/>
    </source>
</evidence>
<dbReference type="InterPro" id="IPR032807">
    <property type="entry name" value="GNVR"/>
</dbReference>
<dbReference type="Pfam" id="PF02706">
    <property type="entry name" value="Wzz"/>
    <property type="match status" value="1"/>
</dbReference>
<dbReference type="CDD" id="cd05387">
    <property type="entry name" value="BY-kinase"/>
    <property type="match status" value="1"/>
</dbReference>
<evidence type="ECO:0000256" key="12">
    <source>
        <dbReference type="ARBA" id="ARBA00022989"/>
    </source>
</evidence>
<evidence type="ECO:0000313" key="21">
    <source>
        <dbReference type="Proteomes" id="UP000751614"/>
    </source>
</evidence>
<dbReference type="InterPro" id="IPR050445">
    <property type="entry name" value="Bact_polysacc_biosynth/exp"/>
</dbReference>
<gene>
    <name evidence="20" type="ORF">FGG15_01380</name>
</gene>
<feature type="domain" description="Polysaccharide chain length determinant N-terminal" evidence="17">
    <location>
        <begin position="17"/>
        <end position="105"/>
    </location>
</feature>
<dbReference type="Proteomes" id="UP000751614">
    <property type="component" value="Unassembled WGS sequence"/>
</dbReference>
<sequence>MKTENSEALHSNETTSDLLKPILKNWKWFVASIFVAILLAFLYIRYAVPEYGIHAKIKILEDQNSTSELGAFSDLGVLGGGRNNVQDEIESLNSRMNLMKVVEDLGLNTKVIALGSIKNTVLYDDQPFNVSFLAPDSIVQKTEHEFFVTLDSQTSFDFANEEDAPFSKESFGTPIASSLGDLIITPKSTLDIGKLKGKKYKVKVSPIANVAEYYQRNILITVTDMLSNIISINLNDAVKKRGKDVINTLISIYNQNAVDDKKAIADRTSSFINDRIADIYGDLSNVDQSAEDFKSGRGITDIGAQTNVNLNIGATNQQELQNASVQLDIASSMKDLVDGENGYELLPTNVGLNDETIAGTTARYNELALERKRLLESSNEKNPIIVNLDRQLDGLKRSMKSSLNSVENNLTLQVNSLSSQLSRINSRIYSAPKNERALRDITRQQQTTESLYLYLLQKREESQITYASASPKSKIIDSAYLMSKDPVSPKKPVIYLASFILGLLVPFGFFYLKDMMDNKVHNKIELEKAIFNKAPVIAELPKIGKKASKLINGMDRSVLGESLRILRTNLNYVLKNKNGQERGHMILVTSSVPGEGKTFISSNLAMVFASTKKRVLLVGADIRNPKLQNFYSDLGLRMNGELGANGKSKRGLTEFLHDDNLQFKDTITPAIINDNKVDIVFSGKIPPNPAELLMSGRLKEFMDLAIENYDYVVVDSAPMLVVTDTLLISDFAHQILYVTKAGVTDRKVLEYPIKLVDEKKVKNLSFVVNGVKETNLGYGRNYGYGYGRTVKKWWNFN</sequence>
<dbReference type="NCBIfam" id="TIGR01007">
    <property type="entry name" value="eps_fam"/>
    <property type="match status" value="1"/>
</dbReference>
<dbReference type="Pfam" id="PF13807">
    <property type="entry name" value="GNVR"/>
    <property type="match status" value="1"/>
</dbReference>
<name>A0ABY2WML8_9FLAO</name>
<dbReference type="InterPro" id="IPR003856">
    <property type="entry name" value="LPS_length_determ_N"/>
</dbReference>
<dbReference type="SUPFAM" id="SSF52540">
    <property type="entry name" value="P-loop containing nucleoside triphosphate hydrolases"/>
    <property type="match status" value="1"/>
</dbReference>
<keyword evidence="10" id="KW-0418">Kinase</keyword>
<reference evidence="20 21" key="1">
    <citation type="submission" date="2019-05" db="EMBL/GenBank/DDBJ databases">
        <title>Flagellimonas sp. AsT0115, sp. nov., isolated from a marine red algae, Asparagopsis taxiformis.</title>
        <authorList>
            <person name="Kim J."/>
            <person name="Jeong S.E."/>
            <person name="Jeon C.O."/>
        </authorList>
    </citation>
    <scope>NUCLEOTIDE SEQUENCE [LARGE SCALE GENOMIC DNA]</scope>
    <source>
        <strain evidence="20 21">AsT0115</strain>
    </source>
</reference>
<evidence type="ECO:0000256" key="10">
    <source>
        <dbReference type="ARBA" id="ARBA00022777"/>
    </source>
</evidence>
<evidence type="ECO:0000256" key="11">
    <source>
        <dbReference type="ARBA" id="ARBA00022840"/>
    </source>
</evidence>
<evidence type="ECO:0000256" key="4">
    <source>
        <dbReference type="ARBA" id="ARBA00011903"/>
    </source>
</evidence>
<evidence type="ECO:0000259" key="19">
    <source>
        <dbReference type="Pfam" id="PF13807"/>
    </source>
</evidence>
<feature type="domain" description="AAA" evidence="18">
    <location>
        <begin position="586"/>
        <end position="726"/>
    </location>
</feature>
<keyword evidence="6" id="KW-0997">Cell inner membrane</keyword>
<evidence type="ECO:0000256" key="2">
    <source>
        <dbReference type="ARBA" id="ARBA00007316"/>
    </source>
</evidence>
<comment type="catalytic activity">
    <reaction evidence="15">
        <text>L-tyrosyl-[protein] + ATP = O-phospho-L-tyrosyl-[protein] + ADP + H(+)</text>
        <dbReference type="Rhea" id="RHEA:10596"/>
        <dbReference type="Rhea" id="RHEA-COMP:10136"/>
        <dbReference type="Rhea" id="RHEA-COMP:20101"/>
        <dbReference type="ChEBI" id="CHEBI:15378"/>
        <dbReference type="ChEBI" id="CHEBI:30616"/>
        <dbReference type="ChEBI" id="CHEBI:46858"/>
        <dbReference type="ChEBI" id="CHEBI:61978"/>
        <dbReference type="ChEBI" id="CHEBI:456216"/>
        <dbReference type="EC" id="2.7.10.2"/>
    </reaction>
</comment>
<keyword evidence="11" id="KW-0067">ATP-binding</keyword>
<dbReference type="Gene3D" id="3.40.50.300">
    <property type="entry name" value="P-loop containing nucleotide triphosphate hydrolases"/>
    <property type="match status" value="1"/>
</dbReference>
<evidence type="ECO:0000259" key="17">
    <source>
        <dbReference type="Pfam" id="PF02706"/>
    </source>
</evidence>
<accession>A0ABY2WML8</accession>
<comment type="similarity">
    <text evidence="3">Belongs to the etk/wzc family.</text>
</comment>
<keyword evidence="9" id="KW-0547">Nucleotide-binding</keyword>
<keyword evidence="21" id="KW-1185">Reference proteome</keyword>
<evidence type="ECO:0000256" key="6">
    <source>
        <dbReference type="ARBA" id="ARBA00022519"/>
    </source>
</evidence>
<keyword evidence="5" id="KW-1003">Cell membrane</keyword>
<feature type="transmembrane region" description="Helical" evidence="16">
    <location>
        <begin position="493"/>
        <end position="512"/>
    </location>
</feature>